<dbReference type="GeneID" id="36543741"/>
<dbReference type="Pfam" id="PF24539">
    <property type="entry name" value="DUF7600"/>
    <property type="match status" value="1"/>
</dbReference>
<organism evidence="2 3">
    <name type="scientific">Aspergillus campestris (strain IBT 28561)</name>
    <dbReference type="NCBI Taxonomy" id="1392248"/>
    <lineage>
        <taxon>Eukaryota</taxon>
        <taxon>Fungi</taxon>
        <taxon>Dikarya</taxon>
        <taxon>Ascomycota</taxon>
        <taxon>Pezizomycotina</taxon>
        <taxon>Eurotiomycetes</taxon>
        <taxon>Eurotiomycetidae</taxon>
        <taxon>Eurotiales</taxon>
        <taxon>Aspergillaceae</taxon>
        <taxon>Aspergillus</taxon>
        <taxon>Aspergillus subgen. Circumdati</taxon>
    </lineage>
</organism>
<keyword evidence="3" id="KW-1185">Reference proteome</keyword>
<reference evidence="2" key="1">
    <citation type="submission" date="2016-12" db="EMBL/GenBank/DDBJ databases">
        <title>The genomes of Aspergillus section Nigri reveals drivers in fungal speciation.</title>
        <authorList>
            <consortium name="DOE Joint Genome Institute"/>
            <person name="Vesth T.C."/>
            <person name="Nybo J."/>
            <person name="Theobald S."/>
            <person name="Brandl J."/>
            <person name="Frisvad J.C."/>
            <person name="Nielsen K.F."/>
            <person name="Lyhne E.K."/>
            <person name="Kogle M.E."/>
            <person name="Kuo A."/>
            <person name="Riley R."/>
            <person name="Clum A."/>
            <person name="Nolan M."/>
            <person name="Lipzen A."/>
            <person name="Salamov A."/>
            <person name="Henrissat B."/>
            <person name="Wiebenga A."/>
            <person name="De vries R.P."/>
            <person name="Grigoriev I.V."/>
            <person name="Mortensen U.H."/>
            <person name="Andersen M.R."/>
            <person name="Baker S.E."/>
        </authorList>
    </citation>
    <scope>NUCLEOTIDE SEQUENCE</scope>
    <source>
        <strain evidence="2">IBT 28561</strain>
    </source>
</reference>
<dbReference type="Proteomes" id="UP000234254">
    <property type="component" value="Unassembled WGS sequence"/>
</dbReference>
<evidence type="ECO:0000313" key="2">
    <source>
        <dbReference type="EMBL" id="PKY00063.1"/>
    </source>
</evidence>
<dbReference type="AlphaFoldDB" id="A0A2I1CR18"/>
<evidence type="ECO:0000313" key="3">
    <source>
        <dbReference type="Proteomes" id="UP000234254"/>
    </source>
</evidence>
<feature type="domain" description="DUF7600" evidence="1">
    <location>
        <begin position="112"/>
        <end position="229"/>
    </location>
</feature>
<name>A0A2I1CR18_ASPC2</name>
<comment type="caution">
    <text evidence="2">The sequence shown here is derived from an EMBL/GenBank/DDBJ whole genome shotgun (WGS) entry which is preliminary data.</text>
</comment>
<protein>
    <recommendedName>
        <fullName evidence="1">DUF7600 domain-containing protein</fullName>
    </recommendedName>
</protein>
<dbReference type="EMBL" id="MSFM01000016">
    <property type="protein sequence ID" value="PKY00063.1"/>
    <property type="molecule type" value="Genomic_DNA"/>
</dbReference>
<dbReference type="RefSeq" id="XP_024688657.1">
    <property type="nucleotide sequence ID" value="XM_024836217.1"/>
</dbReference>
<dbReference type="OrthoDB" id="4507445at2759"/>
<evidence type="ECO:0000259" key="1">
    <source>
        <dbReference type="Pfam" id="PF24539"/>
    </source>
</evidence>
<sequence length="421" mass="47430">MVLPYLSPADLVRLFRTSKELLSYADLFCRTNPLHFYRCGTNTAGTEEGKRVLMIALSTWTRLDELNRRWEIVRRAADIARLVPLLAKQLPSIPTLDPGAPLRAVSHSFGLCESFVDIPDHAETIEVCNITLDGKYYVCGIGFISKESSVFCGQRTEHVQTVNISRPTDKIEMAVDALGVRSIKYGSSLWLGDPSVTRCWRGLSLRETHRKIRIVRDALKFRDLSWDRETASSFEETLLIKESIPSLWRHRLFTEEYYAQSYPERERELVNLFGRIPVEAVSFDRDLHAIRIHGINGSSGIDGLSIQTESGTYSVGACHRAPASMTLDAPHESLAEIDVRTACLYSLAVTVRIWHFASVECTDLTWLCSSEPTTTANYPPKPMGFQDQMIAMIYEPSDHLQDLALRGYTFDSKDKDSAPSG</sequence>
<dbReference type="InterPro" id="IPR056021">
    <property type="entry name" value="DUF7600"/>
</dbReference>
<dbReference type="VEuPathDB" id="FungiDB:P168DRAFT_285576"/>
<accession>A0A2I1CR18</accession>
<proteinExistence type="predicted"/>
<gene>
    <name evidence="2" type="ORF">P168DRAFT_285576</name>
</gene>